<name>A0A8S0Z3R0_ARCPL</name>
<evidence type="ECO:0000313" key="2">
    <source>
        <dbReference type="EMBL" id="CAB3227140.1"/>
    </source>
</evidence>
<dbReference type="AlphaFoldDB" id="A0A8S0Z3R0"/>
<gene>
    <name evidence="2" type="ORF">APLA_LOCUS2811</name>
</gene>
<evidence type="ECO:0000313" key="3">
    <source>
        <dbReference type="Proteomes" id="UP000494256"/>
    </source>
</evidence>
<dbReference type="EMBL" id="CADEBD010000276">
    <property type="protein sequence ID" value="CAB3227140.1"/>
    <property type="molecule type" value="Genomic_DNA"/>
</dbReference>
<evidence type="ECO:0000256" key="1">
    <source>
        <dbReference type="SAM" id="Coils"/>
    </source>
</evidence>
<comment type="caution">
    <text evidence="2">The sequence shown here is derived from an EMBL/GenBank/DDBJ whole genome shotgun (WGS) entry which is preliminary data.</text>
</comment>
<reference evidence="2 3" key="1">
    <citation type="submission" date="2020-04" db="EMBL/GenBank/DDBJ databases">
        <authorList>
            <person name="Wallbank WR R."/>
            <person name="Pardo Diaz C."/>
            <person name="Kozak K."/>
            <person name="Martin S."/>
            <person name="Jiggins C."/>
            <person name="Moest M."/>
            <person name="Warren A I."/>
            <person name="Byers J.R.P. K."/>
            <person name="Montejo-Kovacevich G."/>
            <person name="Yen C E."/>
        </authorList>
    </citation>
    <scope>NUCLEOTIDE SEQUENCE [LARGE SCALE GENOMIC DNA]</scope>
</reference>
<protein>
    <submittedName>
        <fullName evidence="2">Uncharacterized protein</fullName>
    </submittedName>
</protein>
<dbReference type="Proteomes" id="UP000494256">
    <property type="component" value="Unassembled WGS sequence"/>
</dbReference>
<proteinExistence type="predicted"/>
<organism evidence="2 3">
    <name type="scientific">Arctia plantaginis</name>
    <name type="common">Wood tiger moth</name>
    <name type="synonym">Phalaena plantaginis</name>
    <dbReference type="NCBI Taxonomy" id="874455"/>
    <lineage>
        <taxon>Eukaryota</taxon>
        <taxon>Metazoa</taxon>
        <taxon>Ecdysozoa</taxon>
        <taxon>Arthropoda</taxon>
        <taxon>Hexapoda</taxon>
        <taxon>Insecta</taxon>
        <taxon>Pterygota</taxon>
        <taxon>Neoptera</taxon>
        <taxon>Endopterygota</taxon>
        <taxon>Lepidoptera</taxon>
        <taxon>Glossata</taxon>
        <taxon>Ditrysia</taxon>
        <taxon>Noctuoidea</taxon>
        <taxon>Erebidae</taxon>
        <taxon>Arctiinae</taxon>
        <taxon>Arctia</taxon>
    </lineage>
</organism>
<sequence length="714" mass="81461">MEEGNSVQVLEKISSEVDESQIKVILSSQCIKAQAFLLEKLKKQSERHKETCSFISSANLKVETEIKQAEQEIRSMLIAQETLKSANVEIKKEWLLAKNRKADIIEHVNEGIKKYEAKWSECKTRYESIPFVQNLLQSLEKQKTTDQTINDMDKEITKLYDEMEIRRKKCNELNIIRAVELANFMIHERPKTIKTLKEKAEMINSLTQDIELLLKDRAENMIAVAVTEPMKLNEFKGEEALNKHADNNLSQWEDDPLIPKLDLANFDLDISDVNLDQVKMKKDEILNTLPSRTNSILQIVEKNVEHEKAYEYMISPYFTPYKEDRSRNFSERKLINILEDININSGDVYNIVKKVNPEKLKPVGEISVDAAKHYKESVACQKDQDDRKNEPIVSEKIEEIDLTSSTVENIIIPPTQFLDITLSDDTPRKRVCFDLSCSMQINEIDESKEDMEEVNEPINQSLCTQLDVSTASDESLMRMKEILLKKHNLDLSPQFVYAKNNVLQKKDDDKIITSKFFENHTETIIVNDHDDIAMEVDEQPEPAETEETLKPQEDVQAIQSPKDGIVMPMDEDKMIISTSQTNKVNLKPFEEQNSEKTVAGLLFTHGRQEIPDSLNVSLSTNGYEDSDFPHCFDSSLLLSPKANVLAEGDNNEALSQEVPNFLSGFRKAGLSFFGGPSASSEPKPELNATNEPTNFSFNFGGDNKNRGGLFSLFR</sequence>
<feature type="coiled-coil region" evidence="1">
    <location>
        <begin position="59"/>
        <end position="86"/>
    </location>
</feature>
<accession>A0A8S0Z3R0</accession>
<keyword evidence="1" id="KW-0175">Coiled coil</keyword>
<dbReference type="OrthoDB" id="2016523at2759"/>